<sequence>MIRRWPAALGVNLLLGMPAVVPIWLLWFLAASWHNPEPTENDGMALWLVIIVPVVGLYTLLWCTANRALARRTSLAAQNYWLLSVTGTFLPTLTLIVLYP</sequence>
<keyword evidence="1" id="KW-0472">Membrane</keyword>
<keyword evidence="1" id="KW-1133">Transmembrane helix</keyword>
<keyword evidence="1" id="KW-0812">Transmembrane</keyword>
<reference evidence="2 3" key="1">
    <citation type="submission" date="2019-06" db="EMBL/GenBank/DDBJ databases">
        <title>Whole genome shotgun sequence of Streptomyces spinoverrucosus NBRC 14228.</title>
        <authorList>
            <person name="Hosoyama A."/>
            <person name="Uohara A."/>
            <person name="Ohji S."/>
            <person name="Ichikawa N."/>
        </authorList>
    </citation>
    <scope>NUCLEOTIDE SEQUENCE [LARGE SCALE GENOMIC DNA]</scope>
    <source>
        <strain evidence="2 3">NBRC 14228</strain>
    </source>
</reference>
<accession>A0A4Y3VJ86</accession>
<evidence type="ECO:0000256" key="1">
    <source>
        <dbReference type="SAM" id="Phobius"/>
    </source>
</evidence>
<evidence type="ECO:0000313" key="2">
    <source>
        <dbReference type="EMBL" id="GEC06225.1"/>
    </source>
</evidence>
<feature type="transmembrane region" description="Helical" evidence="1">
    <location>
        <begin position="80"/>
        <end position="99"/>
    </location>
</feature>
<organism evidence="2 3">
    <name type="scientific">Streptomyces spinoverrucosus</name>
    <dbReference type="NCBI Taxonomy" id="284043"/>
    <lineage>
        <taxon>Bacteria</taxon>
        <taxon>Bacillati</taxon>
        <taxon>Actinomycetota</taxon>
        <taxon>Actinomycetes</taxon>
        <taxon>Kitasatosporales</taxon>
        <taxon>Streptomycetaceae</taxon>
        <taxon>Streptomyces</taxon>
    </lineage>
</organism>
<dbReference type="EMBL" id="BJND01000026">
    <property type="protein sequence ID" value="GEC06225.1"/>
    <property type="molecule type" value="Genomic_DNA"/>
</dbReference>
<evidence type="ECO:0008006" key="4">
    <source>
        <dbReference type="Google" id="ProtNLM"/>
    </source>
</evidence>
<feature type="transmembrane region" description="Helical" evidence="1">
    <location>
        <begin position="45"/>
        <end position="68"/>
    </location>
</feature>
<protein>
    <recommendedName>
        <fullName evidence="4">Integral membrane protein</fullName>
    </recommendedName>
</protein>
<proteinExistence type="predicted"/>
<evidence type="ECO:0000313" key="3">
    <source>
        <dbReference type="Proteomes" id="UP000317881"/>
    </source>
</evidence>
<dbReference type="OrthoDB" id="3541216at2"/>
<keyword evidence="3" id="KW-1185">Reference proteome</keyword>
<dbReference type="AlphaFoldDB" id="A0A4Y3VJ86"/>
<feature type="transmembrane region" description="Helical" evidence="1">
    <location>
        <begin position="12"/>
        <end position="33"/>
    </location>
</feature>
<comment type="caution">
    <text evidence="2">The sequence shown here is derived from an EMBL/GenBank/DDBJ whole genome shotgun (WGS) entry which is preliminary data.</text>
</comment>
<dbReference type="Proteomes" id="UP000317881">
    <property type="component" value="Unassembled WGS sequence"/>
</dbReference>
<name>A0A4Y3VJ86_9ACTN</name>
<gene>
    <name evidence="2" type="ORF">SSP24_38800</name>
</gene>